<organism evidence="2 3">
    <name type="scientific">Alcanivorax nanhaiticus</name>
    <dbReference type="NCBI Taxonomy" id="1177154"/>
    <lineage>
        <taxon>Bacteria</taxon>
        <taxon>Pseudomonadati</taxon>
        <taxon>Pseudomonadota</taxon>
        <taxon>Gammaproteobacteria</taxon>
        <taxon>Oceanospirillales</taxon>
        <taxon>Alcanivoracaceae</taxon>
        <taxon>Alcanivorax</taxon>
    </lineage>
</organism>
<keyword evidence="3" id="KW-1185">Reference proteome</keyword>
<protein>
    <submittedName>
        <fullName evidence="2">DNA polymerase subunit beta</fullName>
    </submittedName>
</protein>
<dbReference type="PANTHER" id="PTHR43852">
    <property type="entry name" value="NUCLEOTIDYLTRANSFERASE"/>
    <property type="match status" value="1"/>
</dbReference>
<dbReference type="CDD" id="cd05403">
    <property type="entry name" value="NT_KNTase_like"/>
    <property type="match status" value="1"/>
</dbReference>
<dbReference type="Pfam" id="PF18765">
    <property type="entry name" value="Polbeta"/>
    <property type="match status" value="1"/>
</dbReference>
<dbReference type="InterPro" id="IPR043519">
    <property type="entry name" value="NT_sf"/>
</dbReference>
<feature type="domain" description="Polymerase beta nucleotidyltransferase" evidence="1">
    <location>
        <begin position="6"/>
        <end position="92"/>
    </location>
</feature>
<reference evidence="2 3" key="1">
    <citation type="submission" date="2012-09" db="EMBL/GenBank/DDBJ databases">
        <title>Genome Sequence of alkane-degrading Bacterium Alcanivorax sp. 19-m-6.</title>
        <authorList>
            <person name="Lai Q."/>
            <person name="Shao Z."/>
        </authorList>
    </citation>
    <scope>NUCLEOTIDE SEQUENCE [LARGE SCALE GENOMIC DNA]</scope>
    <source>
        <strain evidence="2 3">19-m-6</strain>
    </source>
</reference>
<name>A0A095SMG1_9GAMM</name>
<dbReference type="STRING" id="1177154.Y5S_00981"/>
<comment type="caution">
    <text evidence="2">The sequence shown here is derived from an EMBL/GenBank/DDBJ whole genome shotgun (WGS) entry which is preliminary data.</text>
</comment>
<evidence type="ECO:0000313" key="2">
    <source>
        <dbReference type="EMBL" id="KGD65757.1"/>
    </source>
</evidence>
<evidence type="ECO:0000259" key="1">
    <source>
        <dbReference type="Pfam" id="PF18765"/>
    </source>
</evidence>
<dbReference type="AlphaFoldDB" id="A0A095SMG1"/>
<dbReference type="eggNOG" id="COG1669">
    <property type="taxonomic scope" value="Bacteria"/>
</dbReference>
<evidence type="ECO:0000313" key="3">
    <source>
        <dbReference type="Proteomes" id="UP000029444"/>
    </source>
</evidence>
<dbReference type="NCBIfam" id="NF047752">
    <property type="entry name" value="MntA_antitoxin"/>
    <property type="match status" value="1"/>
</dbReference>
<dbReference type="PANTHER" id="PTHR43852:SF3">
    <property type="entry name" value="NUCLEOTIDYLTRANSFERASE"/>
    <property type="match status" value="1"/>
</dbReference>
<dbReference type="InterPro" id="IPR041633">
    <property type="entry name" value="Polbeta"/>
</dbReference>
<dbReference type="Gene3D" id="3.30.460.10">
    <property type="entry name" value="Beta Polymerase, domain 2"/>
    <property type="match status" value="1"/>
</dbReference>
<gene>
    <name evidence="2" type="ORF">Y5S_00981</name>
</gene>
<dbReference type="SUPFAM" id="SSF81301">
    <property type="entry name" value="Nucleotidyltransferase"/>
    <property type="match status" value="1"/>
</dbReference>
<proteinExistence type="predicted"/>
<sequence length="129" mass="14540">MSATMESIRDYLQGDPDVCLAYVFGSIATGRANLHSDLDVAVSTKTELSPERKAAMVGDLASLTGRPVDLIDLRRAGEPLLGEILRDGRRLKGSHSQHVELVQRHIYNCEDFLPIVRRLLSERRQQWIR</sequence>
<dbReference type="Proteomes" id="UP000029444">
    <property type="component" value="Unassembled WGS sequence"/>
</dbReference>
<accession>A0A095SMG1</accession>
<dbReference type="RefSeq" id="WP_035230980.1">
    <property type="nucleotide sequence ID" value="NZ_ARXV01000003.1"/>
</dbReference>
<dbReference type="EMBL" id="ARXV01000003">
    <property type="protein sequence ID" value="KGD65757.1"/>
    <property type="molecule type" value="Genomic_DNA"/>
</dbReference>
<dbReference type="InterPro" id="IPR052930">
    <property type="entry name" value="TA_antitoxin_MntA"/>
</dbReference>